<dbReference type="Proteomes" id="UP000218615">
    <property type="component" value="Unassembled WGS sequence"/>
</dbReference>
<keyword evidence="4" id="KW-0479">Metal-binding</keyword>
<dbReference type="GO" id="GO:0046872">
    <property type="term" value="F:metal ion binding"/>
    <property type="evidence" value="ECO:0007669"/>
    <property type="project" value="UniProtKB-KW"/>
</dbReference>
<evidence type="ECO:0000313" key="8">
    <source>
        <dbReference type="EMBL" id="SNQ59117.1"/>
    </source>
</evidence>
<evidence type="ECO:0000259" key="7">
    <source>
        <dbReference type="PROSITE" id="PS51918"/>
    </source>
</evidence>
<keyword evidence="9" id="KW-1185">Reference proteome</keyword>
<dbReference type="CDD" id="cd01335">
    <property type="entry name" value="Radical_SAM"/>
    <property type="match status" value="1"/>
</dbReference>
<feature type="domain" description="Radical SAM core" evidence="7">
    <location>
        <begin position="37"/>
        <end position="257"/>
    </location>
</feature>
<dbReference type="SFLD" id="SFLDS00029">
    <property type="entry name" value="Radical_SAM"/>
    <property type="match status" value="1"/>
</dbReference>
<keyword evidence="6" id="KW-0411">Iron-sulfur</keyword>
<dbReference type="GO" id="GO:0051539">
    <property type="term" value="F:4 iron, 4 sulfur cluster binding"/>
    <property type="evidence" value="ECO:0007669"/>
    <property type="project" value="UniProtKB-KW"/>
</dbReference>
<dbReference type="GO" id="GO:0003824">
    <property type="term" value="F:catalytic activity"/>
    <property type="evidence" value="ECO:0007669"/>
    <property type="project" value="InterPro"/>
</dbReference>
<reference evidence="9" key="1">
    <citation type="submission" date="2017-06" db="EMBL/GenBank/DDBJ databases">
        <authorList>
            <person name="Cremers G."/>
        </authorList>
    </citation>
    <scope>NUCLEOTIDE SEQUENCE [LARGE SCALE GENOMIC DNA]</scope>
</reference>
<dbReference type="PROSITE" id="PS51918">
    <property type="entry name" value="RADICAL_SAM"/>
    <property type="match status" value="1"/>
</dbReference>
<dbReference type="InterPro" id="IPR050377">
    <property type="entry name" value="Radical_SAM_PqqE_MftC-like"/>
</dbReference>
<dbReference type="SFLD" id="SFLDG01386">
    <property type="entry name" value="main_SPASM_domain-containing"/>
    <property type="match status" value="1"/>
</dbReference>
<dbReference type="EMBL" id="FZMP01000010">
    <property type="protein sequence ID" value="SNQ59117.1"/>
    <property type="molecule type" value="Genomic_DNA"/>
</dbReference>
<dbReference type="PANTHER" id="PTHR11228">
    <property type="entry name" value="RADICAL SAM DOMAIN PROTEIN"/>
    <property type="match status" value="1"/>
</dbReference>
<dbReference type="SMART" id="SM00729">
    <property type="entry name" value="Elp3"/>
    <property type="match status" value="1"/>
</dbReference>
<dbReference type="Gene3D" id="3.20.20.70">
    <property type="entry name" value="Aldolase class I"/>
    <property type="match status" value="1"/>
</dbReference>
<evidence type="ECO:0000313" key="9">
    <source>
        <dbReference type="Proteomes" id="UP000218615"/>
    </source>
</evidence>
<dbReference type="NCBIfam" id="TIGR04085">
    <property type="entry name" value="rSAM_more_4Fe4S"/>
    <property type="match status" value="1"/>
</dbReference>
<dbReference type="PIRSF" id="PIRSF037420">
    <property type="entry name" value="PQQ_syn_pqqE"/>
    <property type="match status" value="1"/>
</dbReference>
<dbReference type="Pfam" id="PF04055">
    <property type="entry name" value="Radical_SAM"/>
    <property type="match status" value="1"/>
</dbReference>
<keyword evidence="3" id="KW-0949">S-adenosyl-L-methionine</keyword>
<dbReference type="InterPro" id="IPR023885">
    <property type="entry name" value="4Fe4S-binding_SPASM_dom"/>
</dbReference>
<dbReference type="SFLD" id="SFLDG01067">
    <property type="entry name" value="SPASM/twitch_domain_containing"/>
    <property type="match status" value="1"/>
</dbReference>
<accession>A0A284VIV1</accession>
<keyword evidence="2" id="KW-0004">4Fe-4S</keyword>
<protein>
    <submittedName>
        <fullName evidence="8">Putative Heme d1 biosynthesis protein</fullName>
    </submittedName>
</protein>
<comment type="cofactor">
    <cofactor evidence="1">
        <name>[4Fe-4S] cluster</name>
        <dbReference type="ChEBI" id="CHEBI:49883"/>
    </cofactor>
</comment>
<sequence length="369" mass="41620">MKERFEGELARKWREQRVKRILESYRVEDVKNYVNEMNAPRAICWEITNICNMKCMQCYAYNKNIKDTPLTRTEEANLIEDFAANSVKAVELTGGEPLLREDIFDLAQDIKDKGIRVSLATAGVEITDAIIDKLKPLGISTVYIGIDGCKPSTNDAIRGRKGHFELVLHNVQKLIDAKIPVSLNTTVMNKNADEVPKIFDSLIANGIDVMKISGFNILRLKPTGRATNKLAPSLLKWQEICKWYTETILGAEYWGAPYPTGTVKTEDRRLVSQLIGGCLAGRFLIAISVTGDVFPCLFFRKKVGNIRDSSFIKIYRESPILQDLRDRSRLGGKCGTCDKREVCGGCRAQAFYEKNDHLASDSCFYNRVE</sequence>
<gene>
    <name evidence="8" type="ORF">MNV_1070007</name>
</gene>
<dbReference type="InterPro" id="IPR013785">
    <property type="entry name" value="Aldolase_TIM"/>
</dbReference>
<evidence type="ECO:0000256" key="6">
    <source>
        <dbReference type="ARBA" id="ARBA00023014"/>
    </source>
</evidence>
<dbReference type="InterPro" id="IPR006638">
    <property type="entry name" value="Elp3/MiaA/NifB-like_rSAM"/>
</dbReference>
<organism evidence="8 9">
    <name type="scientific">Candidatus Methanoperedens nitratireducens</name>
    <dbReference type="NCBI Taxonomy" id="1392998"/>
    <lineage>
        <taxon>Archaea</taxon>
        <taxon>Methanobacteriati</taxon>
        <taxon>Methanobacteriota</taxon>
        <taxon>Stenosarchaea group</taxon>
        <taxon>Methanomicrobia</taxon>
        <taxon>Methanosarcinales</taxon>
        <taxon>ANME-2 cluster</taxon>
        <taxon>Candidatus Methanoperedentaceae</taxon>
        <taxon>Candidatus Methanoperedens</taxon>
    </lineage>
</organism>
<proteinExistence type="predicted"/>
<dbReference type="OrthoDB" id="30736at2157"/>
<keyword evidence="5" id="KW-0408">Iron</keyword>
<evidence type="ECO:0000256" key="5">
    <source>
        <dbReference type="ARBA" id="ARBA00023004"/>
    </source>
</evidence>
<dbReference type="InterPro" id="IPR017200">
    <property type="entry name" value="PqqE-like"/>
</dbReference>
<dbReference type="RefSeq" id="WP_096203543.1">
    <property type="nucleotide sequence ID" value="NZ_FZMP01000010.1"/>
</dbReference>
<dbReference type="CDD" id="cd21123">
    <property type="entry name" value="SPASM_MftC-like"/>
    <property type="match status" value="1"/>
</dbReference>
<dbReference type="InterPro" id="IPR058240">
    <property type="entry name" value="rSAM_sf"/>
</dbReference>
<dbReference type="InterPro" id="IPR007197">
    <property type="entry name" value="rSAM"/>
</dbReference>
<evidence type="ECO:0000256" key="4">
    <source>
        <dbReference type="ARBA" id="ARBA00022723"/>
    </source>
</evidence>
<dbReference type="PANTHER" id="PTHR11228:SF35">
    <property type="entry name" value="MOLYBDENUM COFACTOR BIOSYNTHESIS PROTEIN A-RELATED"/>
    <property type="match status" value="1"/>
</dbReference>
<dbReference type="SUPFAM" id="SSF102114">
    <property type="entry name" value="Radical SAM enzymes"/>
    <property type="match status" value="1"/>
</dbReference>
<evidence type="ECO:0000256" key="2">
    <source>
        <dbReference type="ARBA" id="ARBA00022485"/>
    </source>
</evidence>
<dbReference type="AlphaFoldDB" id="A0A284VIV1"/>
<name>A0A284VIV1_9EURY</name>
<dbReference type="Pfam" id="PF13186">
    <property type="entry name" value="SPASM"/>
    <property type="match status" value="1"/>
</dbReference>
<evidence type="ECO:0000256" key="3">
    <source>
        <dbReference type="ARBA" id="ARBA00022691"/>
    </source>
</evidence>
<evidence type="ECO:0000256" key="1">
    <source>
        <dbReference type="ARBA" id="ARBA00001966"/>
    </source>
</evidence>